<comment type="caution">
    <text evidence="3">The sequence shown here is derived from an EMBL/GenBank/DDBJ whole genome shotgun (WGS) entry which is preliminary data.</text>
</comment>
<dbReference type="EMBL" id="MU853333">
    <property type="protein sequence ID" value="KAK4116067.1"/>
    <property type="molecule type" value="Genomic_DNA"/>
</dbReference>
<evidence type="ECO:0000256" key="2">
    <source>
        <dbReference type="SAM" id="Phobius"/>
    </source>
</evidence>
<protein>
    <submittedName>
        <fullName evidence="3">Uncharacterized protein</fullName>
    </submittedName>
</protein>
<accession>A0AAN6TKB3</accession>
<dbReference type="GeneID" id="89935020"/>
<keyword evidence="2" id="KW-0812">Transmembrane</keyword>
<keyword evidence="4" id="KW-1185">Reference proteome</keyword>
<feature type="compositionally biased region" description="Polar residues" evidence="1">
    <location>
        <begin position="266"/>
        <end position="284"/>
    </location>
</feature>
<keyword evidence="2" id="KW-0472">Membrane</keyword>
<gene>
    <name evidence="3" type="ORF">N656DRAFT_700824</name>
</gene>
<feature type="compositionally biased region" description="Low complexity" evidence="1">
    <location>
        <begin position="209"/>
        <end position="230"/>
    </location>
</feature>
<feature type="transmembrane region" description="Helical" evidence="2">
    <location>
        <begin position="288"/>
        <end position="310"/>
    </location>
</feature>
<evidence type="ECO:0000256" key="1">
    <source>
        <dbReference type="SAM" id="MobiDB-lite"/>
    </source>
</evidence>
<sequence length="386" mass="40327">MSTTVIIGQAPTNIGPLTTTFTPPPECTVAVGADRGLLGLIGGGRRDVAWLGQSCFGGEPVDATTCWPPASSGTDEKKTPLQGWGFYSPGLHCPAGYATACSATGGSGGGSDWPVQFRLRDGETAVGCCPSGYGCANVNGQTCTMIATSTTIPTVTGDGSKSGDFAFQTVPDEEGSITAFSLFAPMIQMNWQSSDRPEPTSTEASLRPTASETTAEIAETESSPPVSSETQGADTGRGSATQTPEIDDNPQSTLTGTLEPGGVATPSGSLNQEEATPSGQGFSSGTKVGLAVAGSAIGMLMLVCALFYVWRRRKLKREEAEVDRLYGMKHASGSASDLMTSEDIPGWYRGQRLTPLNNPTYAMHRGLREKVVLQTPESPYYRGYSS</sequence>
<dbReference type="AlphaFoldDB" id="A0AAN6TKB3"/>
<evidence type="ECO:0000313" key="4">
    <source>
        <dbReference type="Proteomes" id="UP001302812"/>
    </source>
</evidence>
<feature type="region of interest" description="Disordered" evidence="1">
    <location>
        <begin position="192"/>
        <end position="284"/>
    </location>
</feature>
<evidence type="ECO:0000313" key="3">
    <source>
        <dbReference type="EMBL" id="KAK4116067.1"/>
    </source>
</evidence>
<dbReference type="Proteomes" id="UP001302812">
    <property type="component" value="Unassembled WGS sequence"/>
</dbReference>
<name>A0AAN6TKB3_9PEZI</name>
<feature type="compositionally biased region" description="Polar residues" evidence="1">
    <location>
        <begin position="238"/>
        <end position="256"/>
    </location>
</feature>
<organism evidence="3 4">
    <name type="scientific">Canariomyces notabilis</name>
    <dbReference type="NCBI Taxonomy" id="2074819"/>
    <lineage>
        <taxon>Eukaryota</taxon>
        <taxon>Fungi</taxon>
        <taxon>Dikarya</taxon>
        <taxon>Ascomycota</taxon>
        <taxon>Pezizomycotina</taxon>
        <taxon>Sordariomycetes</taxon>
        <taxon>Sordariomycetidae</taxon>
        <taxon>Sordariales</taxon>
        <taxon>Chaetomiaceae</taxon>
        <taxon>Canariomyces</taxon>
    </lineage>
</organism>
<dbReference type="RefSeq" id="XP_064673637.1">
    <property type="nucleotide sequence ID" value="XM_064810895.1"/>
</dbReference>
<reference evidence="3" key="2">
    <citation type="submission" date="2023-05" db="EMBL/GenBank/DDBJ databases">
        <authorList>
            <consortium name="Lawrence Berkeley National Laboratory"/>
            <person name="Steindorff A."/>
            <person name="Hensen N."/>
            <person name="Bonometti L."/>
            <person name="Westerberg I."/>
            <person name="Brannstrom I.O."/>
            <person name="Guillou S."/>
            <person name="Cros-Aarteil S."/>
            <person name="Calhoun S."/>
            <person name="Haridas S."/>
            <person name="Kuo A."/>
            <person name="Mondo S."/>
            <person name="Pangilinan J."/>
            <person name="Riley R."/>
            <person name="Labutti K."/>
            <person name="Andreopoulos B."/>
            <person name="Lipzen A."/>
            <person name="Chen C."/>
            <person name="Yanf M."/>
            <person name="Daum C."/>
            <person name="Ng V."/>
            <person name="Clum A."/>
            <person name="Ohm R."/>
            <person name="Martin F."/>
            <person name="Silar P."/>
            <person name="Natvig D."/>
            <person name="Lalanne C."/>
            <person name="Gautier V."/>
            <person name="Ament-Velasquez S.L."/>
            <person name="Kruys A."/>
            <person name="Hutchinson M.I."/>
            <person name="Powell A.J."/>
            <person name="Barry K."/>
            <person name="Miller A.N."/>
            <person name="Grigoriev I.V."/>
            <person name="Debuchy R."/>
            <person name="Gladieux P."/>
            <person name="Thoren M.H."/>
            <person name="Johannesson H."/>
        </authorList>
    </citation>
    <scope>NUCLEOTIDE SEQUENCE</scope>
    <source>
        <strain evidence="3">CBS 508.74</strain>
    </source>
</reference>
<feature type="compositionally biased region" description="Polar residues" evidence="1">
    <location>
        <begin position="192"/>
        <end position="204"/>
    </location>
</feature>
<keyword evidence="2" id="KW-1133">Transmembrane helix</keyword>
<reference evidence="3" key="1">
    <citation type="journal article" date="2023" name="Mol. Phylogenet. Evol.">
        <title>Genome-scale phylogeny and comparative genomics of the fungal order Sordariales.</title>
        <authorList>
            <person name="Hensen N."/>
            <person name="Bonometti L."/>
            <person name="Westerberg I."/>
            <person name="Brannstrom I.O."/>
            <person name="Guillou S."/>
            <person name="Cros-Aarteil S."/>
            <person name="Calhoun S."/>
            <person name="Haridas S."/>
            <person name="Kuo A."/>
            <person name="Mondo S."/>
            <person name="Pangilinan J."/>
            <person name="Riley R."/>
            <person name="LaButti K."/>
            <person name="Andreopoulos B."/>
            <person name="Lipzen A."/>
            <person name="Chen C."/>
            <person name="Yan M."/>
            <person name="Daum C."/>
            <person name="Ng V."/>
            <person name="Clum A."/>
            <person name="Steindorff A."/>
            <person name="Ohm R.A."/>
            <person name="Martin F."/>
            <person name="Silar P."/>
            <person name="Natvig D.O."/>
            <person name="Lalanne C."/>
            <person name="Gautier V."/>
            <person name="Ament-Velasquez S.L."/>
            <person name="Kruys A."/>
            <person name="Hutchinson M.I."/>
            <person name="Powell A.J."/>
            <person name="Barry K."/>
            <person name="Miller A.N."/>
            <person name="Grigoriev I.V."/>
            <person name="Debuchy R."/>
            <person name="Gladieux P."/>
            <person name="Hiltunen Thoren M."/>
            <person name="Johannesson H."/>
        </authorList>
    </citation>
    <scope>NUCLEOTIDE SEQUENCE</scope>
    <source>
        <strain evidence="3">CBS 508.74</strain>
    </source>
</reference>
<proteinExistence type="predicted"/>